<proteinExistence type="inferred from homology"/>
<name>A0A0J1HHD5_9GAMM</name>
<dbReference type="PATRIC" id="fig|320778.3.peg.823"/>
<dbReference type="GO" id="GO:0015772">
    <property type="term" value="P:oligosaccharide transport"/>
    <property type="evidence" value="ECO:0007669"/>
    <property type="project" value="TreeGrafter"/>
</dbReference>
<evidence type="ECO:0000256" key="4">
    <source>
        <dbReference type="SAM" id="SignalP"/>
    </source>
</evidence>
<feature type="signal peptide" evidence="4">
    <location>
        <begin position="1"/>
        <end position="31"/>
    </location>
</feature>
<dbReference type="STRING" id="320778.ABT57_03845"/>
<reference evidence="5 6" key="1">
    <citation type="submission" date="2015-05" db="EMBL/GenBank/DDBJ databases">
        <title>Photobacterium galathea sp. nov.</title>
        <authorList>
            <person name="Machado H."/>
            <person name="Gram L."/>
        </authorList>
    </citation>
    <scope>NUCLEOTIDE SEQUENCE [LARGE SCALE GENOMIC DNA]</scope>
    <source>
        <strain evidence="5 6">DSM 22954</strain>
    </source>
</reference>
<dbReference type="GO" id="GO:0015288">
    <property type="term" value="F:porin activity"/>
    <property type="evidence" value="ECO:0007669"/>
    <property type="project" value="TreeGrafter"/>
</dbReference>
<feature type="chain" id="PRO_5005252601" evidence="4">
    <location>
        <begin position="32"/>
        <end position="458"/>
    </location>
</feature>
<keyword evidence="2" id="KW-0813">Transport</keyword>
<keyword evidence="3 4" id="KW-0732">Signal</keyword>
<dbReference type="RefSeq" id="WP_047883874.1">
    <property type="nucleotide sequence ID" value="NZ_LDOU01000004.1"/>
</dbReference>
<comment type="caution">
    <text evidence="5">The sequence shown here is derived from an EMBL/GenBank/DDBJ whole genome shotgun (WGS) entry which is preliminary data.</text>
</comment>
<evidence type="ECO:0000313" key="6">
    <source>
        <dbReference type="Proteomes" id="UP000035909"/>
    </source>
</evidence>
<dbReference type="InterPro" id="IPR023614">
    <property type="entry name" value="Porin_dom_sf"/>
</dbReference>
<accession>A0A0J1HHD5</accession>
<dbReference type="PANTHER" id="PTHR34596:SF2">
    <property type="entry name" value="CHITOPORIN"/>
    <property type="match status" value="1"/>
</dbReference>
<evidence type="ECO:0000313" key="5">
    <source>
        <dbReference type="EMBL" id="KLV11036.1"/>
    </source>
</evidence>
<dbReference type="Gene3D" id="2.40.160.10">
    <property type="entry name" value="Porin"/>
    <property type="match status" value="1"/>
</dbReference>
<evidence type="ECO:0000256" key="1">
    <source>
        <dbReference type="ARBA" id="ARBA00009075"/>
    </source>
</evidence>
<dbReference type="InterPro" id="IPR005318">
    <property type="entry name" value="OM_porin_bac"/>
</dbReference>
<dbReference type="AlphaFoldDB" id="A0A0J1HHD5"/>
<evidence type="ECO:0000256" key="2">
    <source>
        <dbReference type="ARBA" id="ARBA00022448"/>
    </source>
</evidence>
<dbReference type="PANTHER" id="PTHR34596">
    <property type="entry name" value="CHITOPORIN"/>
    <property type="match status" value="1"/>
</dbReference>
<gene>
    <name evidence="5" type="ORF">ABT57_03845</name>
</gene>
<dbReference type="EMBL" id="LDOU01000004">
    <property type="protein sequence ID" value="KLV11036.1"/>
    <property type="molecule type" value="Genomic_DNA"/>
</dbReference>
<dbReference type="OrthoDB" id="5579297at2"/>
<sequence>MEKLFKRSALSAAVIGFVAGMSMATAPVAHAEGFFEDSTINGAVNFWMRDRTRGNYDPVTGSDTDKETNLDHSSIYTNLGFSSGYASGVVGLDLNVYATFDMWQNGGADHEMNFWDVNNPFDKNASSNSCSDVWTDCNSNGVSYQTVAAKFKLGENAKARLGYFQPSVPTAMGVNWSYAAGTYLGGELGFSVGGLELGAVYATRYKAPWFKDTYELRTTKNEDAGDAYSLGARYTFGNGLLLDVAYAGLTDGDRKNAHIKLKQTLDNGWYLSPQLYVIDDDEQYDDTAFHLAFLSAKTFGQYTVRAEATYTIADSTDISNSMGNFAYRLTSQYGGSNGAYDIWWNNRSDFNHDGEFAVFGSVNRDFSDLGAPGFSAGFSAAAGMASSDVDGLDDLFEYSGSVFANYAIQNGALKGANIGFYYTEYVNDTDTPNWTGWTNLFQDESDIKVTLTLPFTIK</sequence>
<keyword evidence="6" id="KW-1185">Reference proteome</keyword>
<organism evidence="5 6">
    <name type="scientific">Photobacterium ganghwense</name>
    <dbReference type="NCBI Taxonomy" id="320778"/>
    <lineage>
        <taxon>Bacteria</taxon>
        <taxon>Pseudomonadati</taxon>
        <taxon>Pseudomonadota</taxon>
        <taxon>Gammaproteobacteria</taxon>
        <taxon>Vibrionales</taxon>
        <taxon>Vibrionaceae</taxon>
        <taxon>Photobacterium</taxon>
    </lineage>
</organism>
<dbReference type="Pfam" id="PF03573">
    <property type="entry name" value="OprD"/>
    <property type="match status" value="1"/>
</dbReference>
<dbReference type="GO" id="GO:0016020">
    <property type="term" value="C:membrane"/>
    <property type="evidence" value="ECO:0007669"/>
    <property type="project" value="InterPro"/>
</dbReference>
<comment type="similarity">
    <text evidence="1">Belongs to the outer membrane porin (Opr) (TC 1.B.25) family.</text>
</comment>
<protein>
    <submittedName>
        <fullName evidence="5">Multidrug transporter</fullName>
    </submittedName>
</protein>
<evidence type="ECO:0000256" key="3">
    <source>
        <dbReference type="ARBA" id="ARBA00022729"/>
    </source>
</evidence>
<dbReference type="Proteomes" id="UP000035909">
    <property type="component" value="Unassembled WGS sequence"/>
</dbReference>